<dbReference type="InterPro" id="IPR017853">
    <property type="entry name" value="GH"/>
</dbReference>
<dbReference type="PANTHER" id="PTHR10353:SF36">
    <property type="entry name" value="LP05116P"/>
    <property type="match status" value="1"/>
</dbReference>
<evidence type="ECO:0000313" key="6">
    <source>
        <dbReference type="Proteomes" id="UP000740727"/>
    </source>
</evidence>
<dbReference type="PANTHER" id="PTHR10353">
    <property type="entry name" value="GLYCOSYL HYDROLASE"/>
    <property type="match status" value="1"/>
</dbReference>
<protein>
    <submittedName>
        <fullName evidence="5">Glycosyl hydrolase family protein</fullName>
    </submittedName>
</protein>
<keyword evidence="2 5" id="KW-0378">Hydrolase</keyword>
<comment type="caution">
    <text evidence="5">The sequence shown here is derived from an EMBL/GenBank/DDBJ whole genome shotgun (WGS) entry which is preliminary data.</text>
</comment>
<dbReference type="Pfam" id="PF00232">
    <property type="entry name" value="Glyco_hydro_1"/>
    <property type="match status" value="1"/>
</dbReference>
<comment type="similarity">
    <text evidence="1 4">Belongs to the glycosyl hydrolase 1 family.</text>
</comment>
<dbReference type="InterPro" id="IPR001360">
    <property type="entry name" value="Glyco_hydro_1"/>
</dbReference>
<dbReference type="GO" id="GO:0016052">
    <property type="term" value="P:carbohydrate catabolic process"/>
    <property type="evidence" value="ECO:0007669"/>
    <property type="project" value="TreeGrafter"/>
</dbReference>
<dbReference type="GO" id="GO:0005829">
    <property type="term" value="C:cytosol"/>
    <property type="evidence" value="ECO:0007669"/>
    <property type="project" value="TreeGrafter"/>
</dbReference>
<dbReference type="EMBL" id="RFXN01000216">
    <property type="protein sequence ID" value="NBR94599.1"/>
    <property type="molecule type" value="Genomic_DNA"/>
</dbReference>
<evidence type="ECO:0000256" key="1">
    <source>
        <dbReference type="ARBA" id="ARBA00010838"/>
    </source>
</evidence>
<accession>A0A965LLL4</accession>
<dbReference type="SUPFAM" id="SSF51445">
    <property type="entry name" value="(Trans)glycosidases"/>
    <property type="match status" value="1"/>
</dbReference>
<proteinExistence type="inferred from homology"/>
<dbReference type="PRINTS" id="PR00131">
    <property type="entry name" value="GLHYDRLASE1"/>
</dbReference>
<dbReference type="Gene3D" id="3.20.20.80">
    <property type="entry name" value="Glycosidases"/>
    <property type="match status" value="1"/>
</dbReference>
<gene>
    <name evidence="5" type="ORF">EBT44_07275</name>
</gene>
<dbReference type="Proteomes" id="UP000740727">
    <property type="component" value="Unassembled WGS sequence"/>
</dbReference>
<dbReference type="GO" id="GO:0008422">
    <property type="term" value="F:beta-glucosidase activity"/>
    <property type="evidence" value="ECO:0007669"/>
    <property type="project" value="TreeGrafter"/>
</dbReference>
<name>A0A965LLL4_9PROT</name>
<dbReference type="AlphaFoldDB" id="A0A965LLL4"/>
<keyword evidence="3" id="KW-0326">Glycosidase</keyword>
<organism evidence="5 6">
    <name type="scientific">Candidatus Fonsibacter lacus</name>
    <dbReference type="NCBI Taxonomy" id="2576439"/>
    <lineage>
        <taxon>Bacteria</taxon>
        <taxon>Pseudomonadati</taxon>
        <taxon>Pseudomonadota</taxon>
        <taxon>Alphaproteobacteria</taxon>
        <taxon>Candidatus Pelagibacterales</taxon>
        <taxon>Candidatus Pelagibacterales incertae sedis</taxon>
        <taxon>Candidatus Fonsibacter</taxon>
    </lineage>
</organism>
<evidence type="ECO:0000256" key="4">
    <source>
        <dbReference type="RuleBase" id="RU003690"/>
    </source>
</evidence>
<sequence length="326" mass="37277">MYHWDLPEALQKKGGWNNREIVSWFEEYANLLTTRLGDRVKNWMTLNEPLCSAWIGHLYGDMAPGIQDLQTALNASHHLLMSHGVATQVVRENVKDAKVGIVINVTPAVPATESDSDKRAAELAHGFDNAWFLNPVFGKNYPEDVLLELGKSPDIRDGDMSLIAQDIDFLGVNFYFRQTVAANPEGKPLPISGVRRPNVKRTAMDWEVHAPAFEDILIKIKEDYAPKEIYITENGSAWNDEVKNGAIEDQERINYLKDHLDAMFSAKNKGAPINGYFAWSFFDNFEWAYGYDKRFGLVYVDYKTQERTPKKSAYYYRDLLLNRTAR</sequence>
<reference evidence="5" key="1">
    <citation type="submission" date="2018-10" db="EMBL/GenBank/DDBJ databases">
        <title>Iterative Subtractive Binning of Freshwater Chronoseries Metagenomes Recovers Nearly Complete Genomes from over Four Hundred Novel Species.</title>
        <authorList>
            <person name="Rodriguez-R L.M."/>
            <person name="Tsementzi D."/>
            <person name="Luo C."/>
            <person name="Konstantinidis K.T."/>
        </authorList>
    </citation>
    <scope>NUCLEOTIDE SEQUENCE</scope>
    <source>
        <strain evidence="5">WB5_2A_028</strain>
    </source>
</reference>
<evidence type="ECO:0000256" key="3">
    <source>
        <dbReference type="ARBA" id="ARBA00023295"/>
    </source>
</evidence>
<evidence type="ECO:0000256" key="2">
    <source>
        <dbReference type="ARBA" id="ARBA00022801"/>
    </source>
</evidence>
<evidence type="ECO:0000313" key="5">
    <source>
        <dbReference type="EMBL" id="NBR94599.1"/>
    </source>
</evidence>